<dbReference type="Gene3D" id="3.30.420.10">
    <property type="entry name" value="Ribonuclease H-like superfamily/Ribonuclease H"/>
    <property type="match status" value="1"/>
</dbReference>
<dbReference type="EMBL" id="BGPR01001486">
    <property type="protein sequence ID" value="GBM55110.1"/>
    <property type="molecule type" value="Genomic_DNA"/>
</dbReference>
<keyword evidence="1" id="KW-1133">Transmembrane helix</keyword>
<feature type="domain" description="Tc1-like transposase DDE" evidence="2">
    <location>
        <begin position="7"/>
        <end position="54"/>
    </location>
</feature>
<dbReference type="Proteomes" id="UP000499080">
    <property type="component" value="Unassembled WGS sequence"/>
</dbReference>
<sequence>MGTNEIFMDDNARLHRARLVRSYLESETNLQMAWPARSSDLNPIENVWDMLGRRQAPTTRSNTPYYRNGHYCHNKQSTTLLPAGLTVVKYAFQLEDVIPVISVWFPLHILPTNLGCRAFTAVIYVFLFVFALLFDMWSSNTTPTSRTTFTHIH</sequence>
<name>A0A4Y2GN66_ARAVE</name>
<evidence type="ECO:0000256" key="1">
    <source>
        <dbReference type="SAM" id="Phobius"/>
    </source>
</evidence>
<dbReference type="GO" id="GO:0003676">
    <property type="term" value="F:nucleic acid binding"/>
    <property type="evidence" value="ECO:0007669"/>
    <property type="project" value="InterPro"/>
</dbReference>
<dbReference type="OrthoDB" id="7615851at2759"/>
<dbReference type="AlphaFoldDB" id="A0A4Y2GN66"/>
<keyword evidence="1" id="KW-0812">Transmembrane</keyword>
<dbReference type="Pfam" id="PF13358">
    <property type="entry name" value="DDE_3"/>
    <property type="match status" value="1"/>
</dbReference>
<feature type="transmembrane region" description="Helical" evidence="1">
    <location>
        <begin position="114"/>
        <end position="134"/>
    </location>
</feature>
<proteinExistence type="predicted"/>
<accession>A0A4Y2GN66</accession>
<protein>
    <recommendedName>
        <fullName evidence="2">Tc1-like transposase DDE domain-containing protein</fullName>
    </recommendedName>
</protein>
<reference evidence="3 4" key="1">
    <citation type="journal article" date="2019" name="Sci. Rep.">
        <title>Orb-weaving spider Araneus ventricosus genome elucidates the spidroin gene catalogue.</title>
        <authorList>
            <person name="Kono N."/>
            <person name="Nakamura H."/>
            <person name="Ohtoshi R."/>
            <person name="Moran D.A.P."/>
            <person name="Shinohara A."/>
            <person name="Yoshida Y."/>
            <person name="Fujiwara M."/>
            <person name="Mori M."/>
            <person name="Tomita M."/>
            <person name="Arakawa K."/>
        </authorList>
    </citation>
    <scope>NUCLEOTIDE SEQUENCE [LARGE SCALE GENOMIC DNA]</scope>
</reference>
<comment type="caution">
    <text evidence="3">The sequence shown here is derived from an EMBL/GenBank/DDBJ whole genome shotgun (WGS) entry which is preliminary data.</text>
</comment>
<keyword evidence="4" id="KW-1185">Reference proteome</keyword>
<dbReference type="InterPro" id="IPR038717">
    <property type="entry name" value="Tc1-like_DDE_dom"/>
</dbReference>
<evidence type="ECO:0000313" key="3">
    <source>
        <dbReference type="EMBL" id="GBM55110.1"/>
    </source>
</evidence>
<keyword evidence="1" id="KW-0472">Membrane</keyword>
<gene>
    <name evidence="3" type="ORF">AVEN_208623_1</name>
</gene>
<evidence type="ECO:0000259" key="2">
    <source>
        <dbReference type="Pfam" id="PF13358"/>
    </source>
</evidence>
<organism evidence="3 4">
    <name type="scientific">Araneus ventricosus</name>
    <name type="common">Orbweaver spider</name>
    <name type="synonym">Epeira ventricosa</name>
    <dbReference type="NCBI Taxonomy" id="182803"/>
    <lineage>
        <taxon>Eukaryota</taxon>
        <taxon>Metazoa</taxon>
        <taxon>Ecdysozoa</taxon>
        <taxon>Arthropoda</taxon>
        <taxon>Chelicerata</taxon>
        <taxon>Arachnida</taxon>
        <taxon>Araneae</taxon>
        <taxon>Araneomorphae</taxon>
        <taxon>Entelegynae</taxon>
        <taxon>Araneoidea</taxon>
        <taxon>Araneidae</taxon>
        <taxon>Araneus</taxon>
    </lineage>
</organism>
<dbReference type="InterPro" id="IPR036397">
    <property type="entry name" value="RNaseH_sf"/>
</dbReference>
<evidence type="ECO:0000313" key="4">
    <source>
        <dbReference type="Proteomes" id="UP000499080"/>
    </source>
</evidence>